<sequence length="47" mass="4962">MLEFALNNKVDPSDDIGKTAIMAKMRVTVLNVEVETVNIRAGGVSGG</sequence>
<accession>A0A392QAQ3</accession>
<keyword evidence="2" id="KW-1185">Reference proteome</keyword>
<organism evidence="1 2">
    <name type="scientific">Trifolium medium</name>
    <dbReference type="NCBI Taxonomy" id="97028"/>
    <lineage>
        <taxon>Eukaryota</taxon>
        <taxon>Viridiplantae</taxon>
        <taxon>Streptophyta</taxon>
        <taxon>Embryophyta</taxon>
        <taxon>Tracheophyta</taxon>
        <taxon>Spermatophyta</taxon>
        <taxon>Magnoliopsida</taxon>
        <taxon>eudicotyledons</taxon>
        <taxon>Gunneridae</taxon>
        <taxon>Pentapetalae</taxon>
        <taxon>rosids</taxon>
        <taxon>fabids</taxon>
        <taxon>Fabales</taxon>
        <taxon>Fabaceae</taxon>
        <taxon>Papilionoideae</taxon>
        <taxon>50 kb inversion clade</taxon>
        <taxon>NPAAA clade</taxon>
        <taxon>Hologalegina</taxon>
        <taxon>IRL clade</taxon>
        <taxon>Trifolieae</taxon>
        <taxon>Trifolium</taxon>
    </lineage>
</organism>
<evidence type="ECO:0000313" key="2">
    <source>
        <dbReference type="Proteomes" id="UP000265520"/>
    </source>
</evidence>
<name>A0A392QAQ3_9FABA</name>
<comment type="caution">
    <text evidence="1">The sequence shown here is derived from an EMBL/GenBank/DDBJ whole genome shotgun (WGS) entry which is preliminary data.</text>
</comment>
<dbReference type="AlphaFoldDB" id="A0A392QAQ3"/>
<dbReference type="Proteomes" id="UP000265520">
    <property type="component" value="Unassembled WGS sequence"/>
</dbReference>
<proteinExistence type="predicted"/>
<protein>
    <submittedName>
        <fullName evidence="1">Uncharacterized protein</fullName>
    </submittedName>
</protein>
<reference evidence="1 2" key="1">
    <citation type="journal article" date="2018" name="Front. Plant Sci.">
        <title>Red Clover (Trifolium pratense) and Zigzag Clover (T. medium) - A Picture of Genomic Similarities and Differences.</title>
        <authorList>
            <person name="Dluhosova J."/>
            <person name="Istvanek J."/>
            <person name="Nedelnik J."/>
            <person name="Repkova J."/>
        </authorList>
    </citation>
    <scope>NUCLEOTIDE SEQUENCE [LARGE SCALE GENOMIC DNA]</scope>
    <source>
        <strain evidence="2">cv. 10/8</strain>
        <tissue evidence="1">Leaf</tissue>
    </source>
</reference>
<dbReference type="EMBL" id="LXQA010122437">
    <property type="protein sequence ID" value="MCI20937.1"/>
    <property type="molecule type" value="Genomic_DNA"/>
</dbReference>
<evidence type="ECO:0000313" key="1">
    <source>
        <dbReference type="EMBL" id="MCI20937.1"/>
    </source>
</evidence>